<dbReference type="Proteomes" id="UP000054874">
    <property type="component" value="Unassembled WGS sequence"/>
</dbReference>
<keyword evidence="3 5" id="KW-1133">Transmembrane helix</keyword>
<evidence type="ECO:0000256" key="5">
    <source>
        <dbReference type="SAM" id="Phobius"/>
    </source>
</evidence>
<feature type="transmembrane region" description="Helical" evidence="5">
    <location>
        <begin position="196"/>
        <end position="219"/>
    </location>
</feature>
<accession>A0A0V8QBB4</accession>
<feature type="transmembrane region" description="Helical" evidence="5">
    <location>
        <begin position="370"/>
        <end position="391"/>
    </location>
</feature>
<name>A0A0V8QBB4_9FIRM</name>
<dbReference type="GO" id="GO:0016020">
    <property type="term" value="C:membrane"/>
    <property type="evidence" value="ECO:0007669"/>
    <property type="project" value="UniProtKB-SubCell"/>
</dbReference>
<feature type="transmembrane region" description="Helical" evidence="5">
    <location>
        <begin position="22"/>
        <end position="41"/>
    </location>
</feature>
<evidence type="ECO:0000313" key="7">
    <source>
        <dbReference type="EMBL" id="KSV57867.1"/>
    </source>
</evidence>
<feature type="domain" description="ABC-2 type transporter transmembrane" evidence="6">
    <location>
        <begin position="20"/>
        <end position="391"/>
    </location>
</feature>
<dbReference type="PANTHER" id="PTHR43471:SF3">
    <property type="entry name" value="ABC TRANSPORTER PERMEASE PROTEIN NATB"/>
    <property type="match status" value="1"/>
</dbReference>
<keyword evidence="2 5" id="KW-0812">Transmembrane</keyword>
<dbReference type="GO" id="GO:0140359">
    <property type="term" value="F:ABC-type transporter activity"/>
    <property type="evidence" value="ECO:0007669"/>
    <property type="project" value="InterPro"/>
</dbReference>
<feature type="transmembrane region" description="Helical" evidence="5">
    <location>
        <begin position="318"/>
        <end position="338"/>
    </location>
</feature>
<proteinExistence type="predicted"/>
<dbReference type="InterPro" id="IPR013525">
    <property type="entry name" value="ABC2_TM"/>
</dbReference>
<evidence type="ECO:0000256" key="3">
    <source>
        <dbReference type="ARBA" id="ARBA00022989"/>
    </source>
</evidence>
<dbReference type="PANTHER" id="PTHR43471">
    <property type="entry name" value="ABC TRANSPORTER PERMEASE"/>
    <property type="match status" value="1"/>
</dbReference>
<dbReference type="OrthoDB" id="5486437at2"/>
<dbReference type="AlphaFoldDB" id="A0A0V8QBB4"/>
<evidence type="ECO:0000313" key="8">
    <source>
        <dbReference type="Proteomes" id="UP000054874"/>
    </source>
</evidence>
<dbReference type="STRING" id="290052.ASU35_03905"/>
<dbReference type="Pfam" id="PF12698">
    <property type="entry name" value="ABC2_membrane_3"/>
    <property type="match status" value="1"/>
</dbReference>
<protein>
    <recommendedName>
        <fullName evidence="6">ABC-2 type transporter transmembrane domain-containing protein</fullName>
    </recommendedName>
</protein>
<sequence length="404" mass="44142">MKNPIMIVMNKELTRVFSDKKMVFSLFIMPAILMVGIYSFMGKAMNSMMDDIKEHVAKIYVENAPEGFSDFIGQSGIIADIQYAKDESEEEVKNMIFDGTLDLYVVFEENFLNKVADYQNGSEVPELKTYYNPSEDYSNEARDKFLKLVAEPYRQALLAERIGDLNSLAIFVIDKDPASSVIMDESKASGKMMGMLLPYLIVILLFTGPMSLGIDAITGEKERGTLASMLVSPVKRSQIVLGKLLSLSILSCLSAIVYAGSIAFSLPKLYKGMEESGMTMKVTPLQILMLLVIMLALVYLYVSVVGAICVFAKNAKEAGTYVSPAYIVVLVAGVLTMFAGNKETALGMFAIPVYGSATAIQKLLVNELTMVQFGLAVGGSLLAAVIFTAIITKAFNSEKVMLNA</sequence>
<organism evidence="7 8">
    <name type="scientific">Acetivibrio ethanolgignens</name>
    <dbReference type="NCBI Taxonomy" id="290052"/>
    <lineage>
        <taxon>Bacteria</taxon>
        <taxon>Bacillati</taxon>
        <taxon>Bacillota</taxon>
        <taxon>Clostridia</taxon>
        <taxon>Eubacteriales</taxon>
        <taxon>Oscillospiraceae</taxon>
        <taxon>Acetivibrio</taxon>
    </lineage>
</organism>
<evidence type="ECO:0000256" key="2">
    <source>
        <dbReference type="ARBA" id="ARBA00022692"/>
    </source>
</evidence>
<evidence type="ECO:0000259" key="6">
    <source>
        <dbReference type="Pfam" id="PF12698"/>
    </source>
</evidence>
<evidence type="ECO:0000256" key="1">
    <source>
        <dbReference type="ARBA" id="ARBA00004141"/>
    </source>
</evidence>
<reference evidence="7 8" key="1">
    <citation type="submission" date="2015-11" db="EMBL/GenBank/DDBJ databases">
        <title>Butyribacter intestini gen. nov., sp. nov., a butyric acid-producing bacterium of the family Lachnospiraceae isolated from the human faeces.</title>
        <authorList>
            <person name="Zou Y."/>
            <person name="Xue W."/>
            <person name="Luo G."/>
            <person name="Lv M."/>
        </authorList>
    </citation>
    <scope>NUCLEOTIDE SEQUENCE [LARGE SCALE GENOMIC DNA]</scope>
    <source>
        <strain evidence="7 8">ACET-33324</strain>
    </source>
</reference>
<gene>
    <name evidence="7" type="ORF">ASU35_03905</name>
</gene>
<feature type="transmembrane region" description="Helical" evidence="5">
    <location>
        <begin position="239"/>
        <end position="266"/>
    </location>
</feature>
<keyword evidence="4 5" id="KW-0472">Membrane</keyword>
<evidence type="ECO:0000256" key="4">
    <source>
        <dbReference type="ARBA" id="ARBA00023136"/>
    </source>
</evidence>
<keyword evidence="8" id="KW-1185">Reference proteome</keyword>
<dbReference type="EMBL" id="LNAM01000197">
    <property type="protein sequence ID" value="KSV57867.1"/>
    <property type="molecule type" value="Genomic_DNA"/>
</dbReference>
<comment type="caution">
    <text evidence="7">The sequence shown here is derived from an EMBL/GenBank/DDBJ whole genome shotgun (WGS) entry which is preliminary data.</text>
</comment>
<comment type="subcellular location">
    <subcellularLocation>
        <location evidence="1">Membrane</location>
        <topology evidence="1">Multi-pass membrane protein</topology>
    </subcellularLocation>
</comment>
<dbReference type="RefSeq" id="WP_058353922.1">
    <property type="nucleotide sequence ID" value="NZ_CABMMD010000197.1"/>
</dbReference>
<feature type="transmembrane region" description="Helical" evidence="5">
    <location>
        <begin position="287"/>
        <end position="312"/>
    </location>
</feature>